<evidence type="ECO:0000313" key="2">
    <source>
        <dbReference type="EMBL" id="EFC36347.1"/>
    </source>
</evidence>
<protein>
    <submittedName>
        <fullName evidence="2">Predicted protein</fullName>
    </submittedName>
</protein>
<dbReference type="RefSeq" id="XP_002669091.1">
    <property type="nucleotide sequence ID" value="XM_002669045.1"/>
</dbReference>
<dbReference type="GO" id="GO:0005737">
    <property type="term" value="C:cytoplasm"/>
    <property type="evidence" value="ECO:0007669"/>
    <property type="project" value="TreeGrafter"/>
</dbReference>
<dbReference type="KEGG" id="ngr:NAEGRDRAFT_75972"/>
<proteinExistence type="predicted"/>
<reference evidence="2 3" key="1">
    <citation type="journal article" date="2010" name="Cell">
        <title>The genome of Naegleria gruberi illuminates early eukaryotic versatility.</title>
        <authorList>
            <person name="Fritz-Laylin L.K."/>
            <person name="Prochnik S.E."/>
            <person name="Ginger M.L."/>
            <person name="Dacks J.B."/>
            <person name="Carpenter M.L."/>
            <person name="Field M.C."/>
            <person name="Kuo A."/>
            <person name="Paredez A."/>
            <person name="Chapman J."/>
            <person name="Pham J."/>
            <person name="Shu S."/>
            <person name="Neupane R."/>
            <person name="Cipriano M."/>
            <person name="Mancuso J."/>
            <person name="Tu H."/>
            <person name="Salamov A."/>
            <person name="Lindquist E."/>
            <person name="Shapiro H."/>
            <person name="Lucas S."/>
            <person name="Grigoriev I.V."/>
            <person name="Cande W.Z."/>
            <person name="Fulton C."/>
            <person name="Rokhsar D.S."/>
            <person name="Dawson S.C."/>
        </authorList>
    </citation>
    <scope>NUCLEOTIDE SEQUENCE [LARGE SCALE GENOMIC DNA]</scope>
    <source>
        <strain evidence="2 3">NEG-M</strain>
    </source>
</reference>
<dbReference type="PROSITE" id="PS50012">
    <property type="entry name" value="RCC1_3"/>
    <property type="match status" value="2"/>
</dbReference>
<name>D2W3K4_NAEGR</name>
<dbReference type="InterPro" id="IPR000408">
    <property type="entry name" value="Reg_chr_condens"/>
</dbReference>
<organism evidence="3">
    <name type="scientific">Naegleria gruberi</name>
    <name type="common">Amoeba</name>
    <dbReference type="NCBI Taxonomy" id="5762"/>
    <lineage>
        <taxon>Eukaryota</taxon>
        <taxon>Discoba</taxon>
        <taxon>Heterolobosea</taxon>
        <taxon>Tetramitia</taxon>
        <taxon>Eutetramitia</taxon>
        <taxon>Vahlkampfiidae</taxon>
        <taxon>Naegleria</taxon>
    </lineage>
</organism>
<feature type="repeat" description="RCC1" evidence="1">
    <location>
        <begin position="214"/>
        <end position="268"/>
    </location>
</feature>
<dbReference type="OrthoDB" id="16281at2759"/>
<evidence type="ECO:0000256" key="1">
    <source>
        <dbReference type="PROSITE-ProRule" id="PRU00235"/>
    </source>
</evidence>
<dbReference type="eggNOG" id="KOG1426">
    <property type="taxonomic scope" value="Eukaryota"/>
</dbReference>
<dbReference type="PANTHER" id="PTHR45982">
    <property type="entry name" value="REGULATOR OF CHROMOSOME CONDENSATION"/>
    <property type="match status" value="1"/>
</dbReference>
<dbReference type="AlphaFoldDB" id="D2W3K4"/>
<dbReference type="PRINTS" id="PR00633">
    <property type="entry name" value="RCCNDNSATION"/>
</dbReference>
<dbReference type="VEuPathDB" id="AmoebaDB:NAEGRDRAFT_75972"/>
<dbReference type="Proteomes" id="UP000006671">
    <property type="component" value="Unassembled WGS sequence"/>
</dbReference>
<feature type="repeat" description="RCC1" evidence="1">
    <location>
        <begin position="269"/>
        <end position="319"/>
    </location>
</feature>
<evidence type="ECO:0000313" key="3">
    <source>
        <dbReference type="Proteomes" id="UP000006671"/>
    </source>
</evidence>
<dbReference type="OMA" id="ARCEYSD"/>
<dbReference type="SUPFAM" id="SSF50985">
    <property type="entry name" value="RCC1/BLIP-II"/>
    <property type="match status" value="1"/>
</dbReference>
<sequence>MASYELNFYRLYRPELYTPNCNSINESIVYRSGSHAVPTILFPDHDDIVLSVTNSDSIVIFLMKSGKVLLLGRGSFVIGNPNYDDGEDPDKLHELNTEKLREMDKSPFKQLCATNSVLYAVMESGRLFSINDVWKEEKFGQEEALHFEYVGTGLSHMMAITNNHEVYGTGSDAYGCLGGCGGGKIKFEYVLDEDDHILDVYPAYYRTLVVTANGKLLTTGWGVYSQQGLGNSSGDNPRFVRHQPMNDLGEHVIKLALGALHTIVLTKSRKVYGFGFNSYGQLSQGEVTSDFGFPVLIETPQPIVDIWCGWHHTLFESSTGSFYCSGSNGSNEMLGVEDDLKGKNIYNLTSFSTPENEEYLRWKIGVCSFSSNTYYHGIRLTGKRIEWMLANLKAMTRARCEYSDLTFDWEC</sequence>
<keyword evidence="3" id="KW-1185">Reference proteome</keyword>
<dbReference type="PANTHER" id="PTHR45982:SF1">
    <property type="entry name" value="REGULATOR OF CHROMOSOME CONDENSATION"/>
    <property type="match status" value="1"/>
</dbReference>
<gene>
    <name evidence="2" type="ORF">NAEGRDRAFT_75972</name>
</gene>
<dbReference type="InterPro" id="IPR009091">
    <property type="entry name" value="RCC1/BLIP-II"/>
</dbReference>
<dbReference type="Pfam" id="PF00415">
    <property type="entry name" value="RCC1"/>
    <property type="match status" value="1"/>
</dbReference>
<dbReference type="EMBL" id="GG738932">
    <property type="protein sequence ID" value="EFC36347.1"/>
    <property type="molecule type" value="Genomic_DNA"/>
</dbReference>
<dbReference type="InterPro" id="IPR051553">
    <property type="entry name" value="Ran_GTPase-activating"/>
</dbReference>
<dbReference type="Gene3D" id="2.130.10.30">
    <property type="entry name" value="Regulator of chromosome condensation 1/beta-lactamase-inhibitor protein II"/>
    <property type="match status" value="1"/>
</dbReference>
<dbReference type="STRING" id="5762.D2W3K4"/>
<accession>D2W3K4</accession>
<dbReference type="GeneID" id="8847611"/>
<dbReference type="GO" id="GO:0005085">
    <property type="term" value="F:guanyl-nucleotide exchange factor activity"/>
    <property type="evidence" value="ECO:0007669"/>
    <property type="project" value="TreeGrafter"/>
</dbReference>
<dbReference type="InParanoid" id="D2W3K4"/>